<keyword evidence="1" id="KW-0812">Transmembrane</keyword>
<proteinExistence type="predicted"/>
<dbReference type="Proteomes" id="UP000887581">
    <property type="component" value="Unplaced"/>
</dbReference>
<feature type="transmembrane region" description="Helical" evidence="1">
    <location>
        <begin position="134"/>
        <end position="157"/>
    </location>
</feature>
<feature type="transmembrane region" description="Helical" evidence="1">
    <location>
        <begin position="79"/>
        <end position="101"/>
    </location>
</feature>
<sequence length="261" mass="28664">MCALPSISSTPYRTPLLPPSRSSYLSELNHHNNGNSIAPSPCCRRIHSMQRKPPLEADTNFHKQQTEIRINLSKVKYSLLILTLMAILSVLFAFTSLLSLLSVQCRTAAAESFTSSGDASLILHDALYEIANSLSLIAVTTSVSTFLLSTLQLFFALKMLKTNPTSIKRVLSFLNGGRFLRCTVYTAWFFAVLLFIVGNVLQWMLVPGRVGTIARGVGAAFGIASIAICTAGFIHCIYVWCSSNDKKVEEEYMNGNLSTLV</sequence>
<evidence type="ECO:0000313" key="2">
    <source>
        <dbReference type="Proteomes" id="UP000887581"/>
    </source>
</evidence>
<dbReference type="WBParaSite" id="sdigi.contig82.g3885.t1">
    <property type="protein sequence ID" value="sdigi.contig82.g3885.t1"/>
    <property type="gene ID" value="sdigi.contig82.g3885"/>
</dbReference>
<evidence type="ECO:0000313" key="3">
    <source>
        <dbReference type="WBParaSite" id="sdigi.contig82.g3885.t1"/>
    </source>
</evidence>
<protein>
    <submittedName>
        <fullName evidence="3">Uncharacterized protein</fullName>
    </submittedName>
</protein>
<keyword evidence="1" id="KW-0472">Membrane</keyword>
<dbReference type="AlphaFoldDB" id="A0A915Q7L4"/>
<feature type="transmembrane region" description="Helical" evidence="1">
    <location>
        <begin position="217"/>
        <end position="241"/>
    </location>
</feature>
<keyword evidence="2" id="KW-1185">Reference proteome</keyword>
<organism evidence="2 3">
    <name type="scientific">Setaria digitata</name>
    <dbReference type="NCBI Taxonomy" id="48799"/>
    <lineage>
        <taxon>Eukaryota</taxon>
        <taxon>Metazoa</taxon>
        <taxon>Ecdysozoa</taxon>
        <taxon>Nematoda</taxon>
        <taxon>Chromadorea</taxon>
        <taxon>Rhabditida</taxon>
        <taxon>Spirurina</taxon>
        <taxon>Spiruromorpha</taxon>
        <taxon>Filarioidea</taxon>
        <taxon>Setariidae</taxon>
        <taxon>Setaria</taxon>
    </lineage>
</organism>
<accession>A0A915Q7L4</accession>
<keyword evidence="1" id="KW-1133">Transmembrane helix</keyword>
<reference evidence="3" key="1">
    <citation type="submission" date="2022-11" db="UniProtKB">
        <authorList>
            <consortium name="WormBaseParasite"/>
        </authorList>
    </citation>
    <scope>IDENTIFICATION</scope>
</reference>
<dbReference type="Pfam" id="PF15038">
    <property type="entry name" value="Jiraiya"/>
    <property type="match status" value="1"/>
</dbReference>
<evidence type="ECO:0000256" key="1">
    <source>
        <dbReference type="SAM" id="Phobius"/>
    </source>
</evidence>
<dbReference type="InterPro" id="IPR029201">
    <property type="entry name" value="Jiraiya"/>
</dbReference>
<name>A0A915Q7L4_9BILA</name>
<feature type="transmembrane region" description="Helical" evidence="1">
    <location>
        <begin position="178"/>
        <end position="205"/>
    </location>
</feature>